<comment type="subcellular location">
    <subcellularLocation>
        <location evidence="1">Secreted</location>
    </subcellularLocation>
</comment>
<dbReference type="PANTHER" id="PTHR22923">
    <property type="entry name" value="CEREBELLIN-RELATED"/>
    <property type="match status" value="1"/>
</dbReference>
<evidence type="ECO:0000256" key="5">
    <source>
        <dbReference type="SAM" id="SignalP"/>
    </source>
</evidence>
<dbReference type="AlphaFoldDB" id="A0A3Q1FRA1"/>
<reference evidence="7" key="2">
    <citation type="submission" date="2025-09" db="UniProtKB">
        <authorList>
            <consortium name="Ensembl"/>
        </authorList>
    </citation>
    <scope>IDENTIFICATION</scope>
</reference>
<dbReference type="GeneTree" id="ENSGT00950000183116"/>
<dbReference type="InterPro" id="IPR050822">
    <property type="entry name" value="Cerebellin_Synaptic_Org"/>
</dbReference>
<feature type="chain" id="PRO_5018564750" evidence="5">
    <location>
        <begin position="19"/>
        <end position="234"/>
    </location>
</feature>
<dbReference type="Proteomes" id="UP000257200">
    <property type="component" value="Unplaced"/>
</dbReference>
<feature type="signal peptide" evidence="5">
    <location>
        <begin position="1"/>
        <end position="18"/>
    </location>
</feature>
<evidence type="ECO:0000256" key="3">
    <source>
        <dbReference type="ARBA" id="ARBA00022729"/>
    </source>
</evidence>
<dbReference type="PROSITE" id="PS50871">
    <property type="entry name" value="C1Q"/>
    <property type="match status" value="1"/>
</dbReference>
<dbReference type="Pfam" id="PF00386">
    <property type="entry name" value="C1q"/>
    <property type="match status" value="1"/>
</dbReference>
<dbReference type="FunCoup" id="A0A3Q1FRA1">
    <property type="interactions" value="5"/>
</dbReference>
<feature type="coiled-coil region" evidence="4">
    <location>
        <begin position="53"/>
        <end position="80"/>
    </location>
</feature>
<dbReference type="SMART" id="SM00110">
    <property type="entry name" value="C1Q"/>
    <property type="match status" value="1"/>
</dbReference>
<dbReference type="InterPro" id="IPR008983">
    <property type="entry name" value="Tumour_necrosis_fac-like_dom"/>
</dbReference>
<name>A0A3Q1FRA1_9TELE</name>
<dbReference type="PRINTS" id="PR00007">
    <property type="entry name" value="COMPLEMNTC1Q"/>
</dbReference>
<feature type="domain" description="C1q" evidence="6">
    <location>
        <begin position="94"/>
        <end position="234"/>
    </location>
</feature>
<dbReference type="Gene3D" id="2.60.120.40">
    <property type="match status" value="1"/>
</dbReference>
<accession>A0A3Q1FRA1</accession>
<protein>
    <submittedName>
        <fullName evidence="7">Complement C1q-like protein 2</fullName>
    </submittedName>
</protein>
<evidence type="ECO:0000313" key="7">
    <source>
        <dbReference type="Ensembl" id="ENSAPOP00000019773.1"/>
    </source>
</evidence>
<dbReference type="Ensembl" id="ENSAPOT00000029737.1">
    <property type="protein sequence ID" value="ENSAPOP00000019773.1"/>
    <property type="gene ID" value="ENSAPOG00000023272.1"/>
</dbReference>
<evidence type="ECO:0000259" key="6">
    <source>
        <dbReference type="PROSITE" id="PS50871"/>
    </source>
</evidence>
<sequence length="234" mass="25431">MKTLAALILAFCCCSCEPQISKANGEAYQHSTSCDVCSLTSIAQNLGAMGEKIAYMADKISFLETKLQNTEKEVLELRNLTGGNVANVLYGICNSIPRVAFSATLRESGTGNIGPFTTATPLKYKKVFSNTGSCYNPSTGIFTAQIKGMYFFRFSMMNNLESVPNSAVSLVKNGEWLSSVWDSSGDDAHDMGSNAVVISLEVGDSVYVELVANKVVYDDTRRYNTFSGFLLFPM</sequence>
<evidence type="ECO:0000256" key="4">
    <source>
        <dbReference type="SAM" id="Coils"/>
    </source>
</evidence>
<keyword evidence="3 5" id="KW-0732">Signal</keyword>
<evidence type="ECO:0000256" key="2">
    <source>
        <dbReference type="ARBA" id="ARBA00022525"/>
    </source>
</evidence>
<keyword evidence="4" id="KW-0175">Coiled coil</keyword>
<dbReference type="InterPro" id="IPR001073">
    <property type="entry name" value="C1q_dom"/>
</dbReference>
<evidence type="ECO:0000256" key="1">
    <source>
        <dbReference type="ARBA" id="ARBA00004613"/>
    </source>
</evidence>
<dbReference type="InParanoid" id="A0A3Q1FRA1"/>
<proteinExistence type="predicted"/>
<dbReference type="GO" id="GO:0005576">
    <property type="term" value="C:extracellular region"/>
    <property type="evidence" value="ECO:0007669"/>
    <property type="project" value="UniProtKB-SubCell"/>
</dbReference>
<dbReference type="PANTHER" id="PTHR22923:SF102">
    <property type="entry name" value="CEREBELLIN 13-RELATED"/>
    <property type="match status" value="1"/>
</dbReference>
<dbReference type="SUPFAM" id="SSF49842">
    <property type="entry name" value="TNF-like"/>
    <property type="match status" value="1"/>
</dbReference>
<reference evidence="7" key="1">
    <citation type="submission" date="2025-08" db="UniProtKB">
        <authorList>
            <consortium name="Ensembl"/>
        </authorList>
    </citation>
    <scope>IDENTIFICATION</scope>
</reference>
<dbReference type="STRING" id="80966.ENSAPOP00000019773"/>
<keyword evidence="8" id="KW-1185">Reference proteome</keyword>
<organism evidence="7 8">
    <name type="scientific">Acanthochromis polyacanthus</name>
    <name type="common">spiny chromis</name>
    <dbReference type="NCBI Taxonomy" id="80966"/>
    <lineage>
        <taxon>Eukaryota</taxon>
        <taxon>Metazoa</taxon>
        <taxon>Chordata</taxon>
        <taxon>Craniata</taxon>
        <taxon>Vertebrata</taxon>
        <taxon>Euteleostomi</taxon>
        <taxon>Actinopterygii</taxon>
        <taxon>Neopterygii</taxon>
        <taxon>Teleostei</taxon>
        <taxon>Neoteleostei</taxon>
        <taxon>Acanthomorphata</taxon>
        <taxon>Ovalentaria</taxon>
        <taxon>Pomacentridae</taxon>
        <taxon>Acanthochromis</taxon>
    </lineage>
</organism>
<keyword evidence="2" id="KW-0964">Secreted</keyword>
<evidence type="ECO:0000313" key="8">
    <source>
        <dbReference type="Proteomes" id="UP000257200"/>
    </source>
</evidence>